<accession>A0A1L7WFV6</accession>
<organism evidence="3 4">
    <name type="scientific">Phialocephala subalpina</name>
    <dbReference type="NCBI Taxonomy" id="576137"/>
    <lineage>
        <taxon>Eukaryota</taxon>
        <taxon>Fungi</taxon>
        <taxon>Dikarya</taxon>
        <taxon>Ascomycota</taxon>
        <taxon>Pezizomycotina</taxon>
        <taxon>Leotiomycetes</taxon>
        <taxon>Helotiales</taxon>
        <taxon>Mollisiaceae</taxon>
        <taxon>Phialocephala</taxon>
        <taxon>Phialocephala fortinii species complex</taxon>
    </lineage>
</organism>
<dbReference type="Proteomes" id="UP000184330">
    <property type="component" value="Unassembled WGS sequence"/>
</dbReference>
<dbReference type="Pfam" id="PF20150">
    <property type="entry name" value="2EXR"/>
    <property type="match status" value="1"/>
</dbReference>
<feature type="domain" description="2EXR" evidence="2">
    <location>
        <begin position="86"/>
        <end position="154"/>
    </location>
</feature>
<feature type="compositionally biased region" description="Basic and acidic residues" evidence="1">
    <location>
        <begin position="1"/>
        <end position="11"/>
    </location>
</feature>
<dbReference type="AlphaFoldDB" id="A0A1L7WFV6"/>
<keyword evidence="4" id="KW-1185">Reference proteome</keyword>
<reference evidence="3 4" key="1">
    <citation type="submission" date="2016-03" db="EMBL/GenBank/DDBJ databases">
        <authorList>
            <person name="Ploux O."/>
        </authorList>
    </citation>
    <scope>NUCLEOTIDE SEQUENCE [LARGE SCALE GENOMIC DNA]</scope>
    <source>
        <strain evidence="3 4">UAMH 11012</strain>
    </source>
</reference>
<dbReference type="EMBL" id="FJOG01000002">
    <property type="protein sequence ID" value="CZR51651.1"/>
    <property type="molecule type" value="Genomic_DNA"/>
</dbReference>
<evidence type="ECO:0000313" key="4">
    <source>
        <dbReference type="Proteomes" id="UP000184330"/>
    </source>
</evidence>
<name>A0A1L7WFV6_9HELO</name>
<sequence length="263" mass="29885">MTVEERKKSLEETMTMEGTALIESTPSTQDATSNPTAADNFKPIKATTPIHKAMPVENTTSTKKVTSTEEATSVETVAKAEDSVTFTLFPKLPEELKLKVWNLAEVPTHRIIRVRVGTERERPSPHGLGELTFSAQDKLYDSITNSESDSRSRQRFSEVKTLAIPHGQLQIGFPWKTATLFSRFNDLKTLLVVQSSRLKTRKYVNRKAEYRFENLEDVMAANIDSVEGWKKEEGMTQGLEQIAINAFQWCKDRRCPDWKIPEF</sequence>
<feature type="compositionally biased region" description="Polar residues" evidence="1">
    <location>
        <begin position="22"/>
        <end position="37"/>
    </location>
</feature>
<dbReference type="InterPro" id="IPR045518">
    <property type="entry name" value="2EXR"/>
</dbReference>
<protein>
    <recommendedName>
        <fullName evidence="2">2EXR domain-containing protein</fullName>
    </recommendedName>
</protein>
<gene>
    <name evidence="3" type="ORF">PAC_01528</name>
</gene>
<evidence type="ECO:0000313" key="3">
    <source>
        <dbReference type="EMBL" id="CZR51651.1"/>
    </source>
</evidence>
<evidence type="ECO:0000259" key="2">
    <source>
        <dbReference type="Pfam" id="PF20150"/>
    </source>
</evidence>
<feature type="region of interest" description="Disordered" evidence="1">
    <location>
        <begin position="1"/>
        <end position="46"/>
    </location>
</feature>
<evidence type="ECO:0000256" key="1">
    <source>
        <dbReference type="SAM" id="MobiDB-lite"/>
    </source>
</evidence>
<proteinExistence type="predicted"/>